<keyword evidence="2" id="KW-0238">DNA-binding</keyword>
<evidence type="ECO:0000256" key="3">
    <source>
        <dbReference type="ARBA" id="ARBA00023163"/>
    </source>
</evidence>
<dbReference type="SUPFAM" id="SSF48008">
    <property type="entry name" value="GntR ligand-binding domain-like"/>
    <property type="match status" value="1"/>
</dbReference>
<dbReference type="InterPro" id="IPR036388">
    <property type="entry name" value="WH-like_DNA-bd_sf"/>
</dbReference>
<dbReference type="GO" id="GO:0003677">
    <property type="term" value="F:DNA binding"/>
    <property type="evidence" value="ECO:0007669"/>
    <property type="project" value="UniProtKB-KW"/>
</dbReference>
<dbReference type="SMART" id="SM00895">
    <property type="entry name" value="FCD"/>
    <property type="match status" value="1"/>
</dbReference>
<gene>
    <name evidence="5" type="primary">csiR</name>
    <name evidence="5" type="ORF">Mal4_52870</name>
</gene>
<feature type="domain" description="HTH gntR-type" evidence="4">
    <location>
        <begin position="5"/>
        <end position="72"/>
    </location>
</feature>
<dbReference type="InterPro" id="IPR011711">
    <property type="entry name" value="GntR_C"/>
</dbReference>
<protein>
    <submittedName>
        <fullName evidence="5">HTH-type transcriptional repressor CsiR</fullName>
    </submittedName>
</protein>
<dbReference type="InterPro" id="IPR008920">
    <property type="entry name" value="TF_FadR/GntR_C"/>
</dbReference>
<dbReference type="KEGG" id="mri:Mal4_52870"/>
<evidence type="ECO:0000256" key="1">
    <source>
        <dbReference type="ARBA" id="ARBA00023015"/>
    </source>
</evidence>
<evidence type="ECO:0000313" key="5">
    <source>
        <dbReference type="EMBL" id="QDU40924.1"/>
    </source>
</evidence>
<dbReference type="PANTHER" id="PTHR43537:SF24">
    <property type="entry name" value="GLUCONATE OPERON TRANSCRIPTIONAL REPRESSOR"/>
    <property type="match status" value="1"/>
</dbReference>
<dbReference type="RefSeq" id="WP_145372163.1">
    <property type="nucleotide sequence ID" value="NZ_CP036275.1"/>
</dbReference>
<dbReference type="GO" id="GO:0003700">
    <property type="term" value="F:DNA-binding transcription factor activity"/>
    <property type="evidence" value="ECO:0007669"/>
    <property type="project" value="InterPro"/>
</dbReference>
<accession>A0A517ZEP2</accession>
<name>A0A517ZEP2_9PLAN</name>
<organism evidence="5 6">
    <name type="scientific">Maioricimonas rarisocia</name>
    <dbReference type="NCBI Taxonomy" id="2528026"/>
    <lineage>
        <taxon>Bacteria</taxon>
        <taxon>Pseudomonadati</taxon>
        <taxon>Planctomycetota</taxon>
        <taxon>Planctomycetia</taxon>
        <taxon>Planctomycetales</taxon>
        <taxon>Planctomycetaceae</taxon>
        <taxon>Maioricimonas</taxon>
    </lineage>
</organism>
<dbReference type="SUPFAM" id="SSF46785">
    <property type="entry name" value="Winged helix' DNA-binding domain"/>
    <property type="match status" value="1"/>
</dbReference>
<dbReference type="InterPro" id="IPR000524">
    <property type="entry name" value="Tscrpt_reg_HTH_GntR"/>
</dbReference>
<dbReference type="Proteomes" id="UP000320496">
    <property type="component" value="Chromosome"/>
</dbReference>
<evidence type="ECO:0000259" key="4">
    <source>
        <dbReference type="PROSITE" id="PS50949"/>
    </source>
</evidence>
<dbReference type="CDD" id="cd07377">
    <property type="entry name" value="WHTH_GntR"/>
    <property type="match status" value="1"/>
</dbReference>
<dbReference type="PROSITE" id="PS50949">
    <property type="entry name" value="HTH_GNTR"/>
    <property type="match status" value="1"/>
</dbReference>
<evidence type="ECO:0000313" key="6">
    <source>
        <dbReference type="Proteomes" id="UP000320496"/>
    </source>
</evidence>
<dbReference type="AlphaFoldDB" id="A0A517ZEP2"/>
<dbReference type="EMBL" id="CP036275">
    <property type="protein sequence ID" value="QDU40924.1"/>
    <property type="molecule type" value="Genomic_DNA"/>
</dbReference>
<proteinExistence type="predicted"/>
<dbReference type="SMART" id="SM00345">
    <property type="entry name" value="HTH_GNTR"/>
    <property type="match status" value="1"/>
</dbReference>
<sequence length="217" mass="24248">MARRECMSDGIRNELTARILDGRLQPGARLVELAIASEFETSQAPVREALRELEAHGLVESQPYRGTRVREITNREMAEAYQVRAILEQHAGEQAAARFEGNVADLDDLVRRLRTAAAAGDVEAYSDLNVQFHRCILERSGNQTLLKMWETLGFGIRIRVNVVRQSVDLPRRADEHDPIVDALRAGDGPKAGRLLREHVESFIPAWQTADASVPQTS</sequence>
<dbReference type="PANTHER" id="PTHR43537">
    <property type="entry name" value="TRANSCRIPTIONAL REGULATOR, GNTR FAMILY"/>
    <property type="match status" value="1"/>
</dbReference>
<keyword evidence="1" id="KW-0805">Transcription regulation</keyword>
<dbReference type="InterPro" id="IPR036390">
    <property type="entry name" value="WH_DNA-bd_sf"/>
</dbReference>
<dbReference type="Gene3D" id="1.20.120.530">
    <property type="entry name" value="GntR ligand-binding domain-like"/>
    <property type="match status" value="1"/>
</dbReference>
<dbReference type="OrthoDB" id="287672at2"/>
<evidence type="ECO:0000256" key="2">
    <source>
        <dbReference type="ARBA" id="ARBA00023125"/>
    </source>
</evidence>
<reference evidence="5 6" key="1">
    <citation type="submission" date="2019-02" db="EMBL/GenBank/DDBJ databases">
        <title>Deep-cultivation of Planctomycetes and their phenomic and genomic characterization uncovers novel biology.</title>
        <authorList>
            <person name="Wiegand S."/>
            <person name="Jogler M."/>
            <person name="Boedeker C."/>
            <person name="Pinto D."/>
            <person name="Vollmers J."/>
            <person name="Rivas-Marin E."/>
            <person name="Kohn T."/>
            <person name="Peeters S.H."/>
            <person name="Heuer A."/>
            <person name="Rast P."/>
            <person name="Oberbeckmann S."/>
            <person name="Bunk B."/>
            <person name="Jeske O."/>
            <person name="Meyerdierks A."/>
            <person name="Storesund J.E."/>
            <person name="Kallscheuer N."/>
            <person name="Luecker S."/>
            <person name="Lage O.M."/>
            <person name="Pohl T."/>
            <person name="Merkel B.J."/>
            <person name="Hornburger P."/>
            <person name="Mueller R.-W."/>
            <person name="Bruemmer F."/>
            <person name="Labrenz M."/>
            <person name="Spormann A.M."/>
            <person name="Op den Camp H."/>
            <person name="Overmann J."/>
            <person name="Amann R."/>
            <person name="Jetten M.S.M."/>
            <person name="Mascher T."/>
            <person name="Medema M.H."/>
            <person name="Devos D.P."/>
            <person name="Kaster A.-K."/>
            <person name="Ovreas L."/>
            <person name="Rohde M."/>
            <person name="Galperin M.Y."/>
            <person name="Jogler C."/>
        </authorList>
    </citation>
    <scope>NUCLEOTIDE SEQUENCE [LARGE SCALE GENOMIC DNA]</scope>
    <source>
        <strain evidence="5 6">Mal4</strain>
    </source>
</reference>
<keyword evidence="6" id="KW-1185">Reference proteome</keyword>
<dbReference type="Pfam" id="PF00392">
    <property type="entry name" value="GntR"/>
    <property type="match status" value="1"/>
</dbReference>
<dbReference type="Pfam" id="PF07729">
    <property type="entry name" value="FCD"/>
    <property type="match status" value="1"/>
</dbReference>
<dbReference type="Gene3D" id="1.10.10.10">
    <property type="entry name" value="Winged helix-like DNA-binding domain superfamily/Winged helix DNA-binding domain"/>
    <property type="match status" value="1"/>
</dbReference>
<keyword evidence="3" id="KW-0804">Transcription</keyword>